<feature type="non-terminal residue" evidence="2">
    <location>
        <position position="233"/>
    </location>
</feature>
<evidence type="ECO:0000313" key="3">
    <source>
        <dbReference type="Proteomes" id="UP000053647"/>
    </source>
</evidence>
<dbReference type="HOGENOM" id="CLU_1192361_0_0_1"/>
<dbReference type="OrthoDB" id="2680954at2759"/>
<feature type="region of interest" description="Disordered" evidence="1">
    <location>
        <begin position="211"/>
        <end position="233"/>
    </location>
</feature>
<dbReference type="EMBL" id="KN819385">
    <property type="protein sequence ID" value="KIJ11157.1"/>
    <property type="molecule type" value="Genomic_DNA"/>
</dbReference>
<organism evidence="2 3">
    <name type="scientific">Paxillus involutus ATCC 200175</name>
    <dbReference type="NCBI Taxonomy" id="664439"/>
    <lineage>
        <taxon>Eukaryota</taxon>
        <taxon>Fungi</taxon>
        <taxon>Dikarya</taxon>
        <taxon>Basidiomycota</taxon>
        <taxon>Agaricomycotina</taxon>
        <taxon>Agaricomycetes</taxon>
        <taxon>Agaricomycetidae</taxon>
        <taxon>Boletales</taxon>
        <taxon>Paxilineae</taxon>
        <taxon>Paxillaceae</taxon>
        <taxon>Paxillus</taxon>
    </lineage>
</organism>
<proteinExistence type="predicted"/>
<accession>A0A0C9TTN6</accession>
<dbReference type="Proteomes" id="UP000053647">
    <property type="component" value="Unassembled WGS sequence"/>
</dbReference>
<feature type="compositionally biased region" description="Low complexity" evidence="1">
    <location>
        <begin position="142"/>
        <end position="166"/>
    </location>
</feature>
<protein>
    <submittedName>
        <fullName evidence="2">Uncharacterized protein</fullName>
    </submittedName>
</protein>
<sequence length="233" mass="24995">MDIDVLMDTSQDFDADAEGVVRWVASQSPNPALQALMKEAEREKRSRPATPVSVEPLSWTRSLAYTSPAASSSTSTTSSLNNNNTTRTSSLPSLSIGRASMSSSSPFHADSPDPLTSRRVKPSCTQRKPLSASTSSANQAVRSSMSSRLRSSSHSTSVSSSKASTSKGRYKHSEDEPEAVAFLALLRDVSRQVDENSRKKQRLAARTMENVLEPSLGSGGGDDCTGLDMKEAY</sequence>
<reference evidence="3" key="2">
    <citation type="submission" date="2015-01" db="EMBL/GenBank/DDBJ databases">
        <title>Evolutionary Origins and Diversification of the Mycorrhizal Mutualists.</title>
        <authorList>
            <consortium name="DOE Joint Genome Institute"/>
            <consortium name="Mycorrhizal Genomics Consortium"/>
            <person name="Kohler A."/>
            <person name="Kuo A."/>
            <person name="Nagy L.G."/>
            <person name="Floudas D."/>
            <person name="Copeland A."/>
            <person name="Barry K.W."/>
            <person name="Cichocki N."/>
            <person name="Veneault-Fourrey C."/>
            <person name="LaButti K."/>
            <person name="Lindquist E.A."/>
            <person name="Lipzen A."/>
            <person name="Lundell T."/>
            <person name="Morin E."/>
            <person name="Murat C."/>
            <person name="Riley R."/>
            <person name="Ohm R."/>
            <person name="Sun H."/>
            <person name="Tunlid A."/>
            <person name="Henrissat B."/>
            <person name="Grigoriev I.V."/>
            <person name="Hibbett D.S."/>
            <person name="Martin F."/>
        </authorList>
    </citation>
    <scope>NUCLEOTIDE SEQUENCE [LARGE SCALE GENOMIC DNA]</scope>
    <source>
        <strain evidence="3">ATCC 200175</strain>
    </source>
</reference>
<evidence type="ECO:0000313" key="2">
    <source>
        <dbReference type="EMBL" id="KIJ11157.1"/>
    </source>
</evidence>
<feature type="region of interest" description="Disordered" evidence="1">
    <location>
        <begin position="28"/>
        <end position="175"/>
    </location>
</feature>
<evidence type="ECO:0000256" key="1">
    <source>
        <dbReference type="SAM" id="MobiDB-lite"/>
    </source>
</evidence>
<dbReference type="AlphaFoldDB" id="A0A0C9TTN6"/>
<feature type="compositionally biased region" description="Low complexity" evidence="1">
    <location>
        <begin position="62"/>
        <end position="95"/>
    </location>
</feature>
<feature type="compositionally biased region" description="Polar residues" evidence="1">
    <location>
        <begin position="123"/>
        <end position="141"/>
    </location>
</feature>
<reference evidence="2 3" key="1">
    <citation type="submission" date="2014-06" db="EMBL/GenBank/DDBJ databases">
        <authorList>
            <consortium name="DOE Joint Genome Institute"/>
            <person name="Kuo A."/>
            <person name="Kohler A."/>
            <person name="Nagy L.G."/>
            <person name="Floudas D."/>
            <person name="Copeland A."/>
            <person name="Barry K.W."/>
            <person name="Cichocki N."/>
            <person name="Veneault-Fourrey C."/>
            <person name="LaButti K."/>
            <person name="Lindquist E.A."/>
            <person name="Lipzen A."/>
            <person name="Lundell T."/>
            <person name="Morin E."/>
            <person name="Murat C."/>
            <person name="Sun H."/>
            <person name="Tunlid A."/>
            <person name="Henrissat B."/>
            <person name="Grigoriev I.V."/>
            <person name="Hibbett D.S."/>
            <person name="Martin F."/>
            <person name="Nordberg H.P."/>
            <person name="Cantor M.N."/>
            <person name="Hua S.X."/>
        </authorList>
    </citation>
    <scope>NUCLEOTIDE SEQUENCE [LARGE SCALE GENOMIC DNA]</scope>
    <source>
        <strain evidence="2 3">ATCC 200175</strain>
    </source>
</reference>
<name>A0A0C9TTN6_PAXIN</name>
<gene>
    <name evidence="2" type="ORF">PAXINDRAFT_171853</name>
</gene>
<keyword evidence="3" id="KW-1185">Reference proteome</keyword>